<organism evidence="1 2">
    <name type="scientific">Gymnopilus junonius</name>
    <name type="common">Spectacular rustgill mushroom</name>
    <name type="synonym">Gymnopilus spectabilis subsp. junonius</name>
    <dbReference type="NCBI Taxonomy" id="109634"/>
    <lineage>
        <taxon>Eukaryota</taxon>
        <taxon>Fungi</taxon>
        <taxon>Dikarya</taxon>
        <taxon>Basidiomycota</taxon>
        <taxon>Agaricomycotina</taxon>
        <taxon>Agaricomycetes</taxon>
        <taxon>Agaricomycetidae</taxon>
        <taxon>Agaricales</taxon>
        <taxon>Agaricineae</taxon>
        <taxon>Hymenogastraceae</taxon>
        <taxon>Gymnopilus</taxon>
    </lineage>
</organism>
<sequence>MRLPRRLEQICASIYTDENDIDSKIFAINRISAWRTVTSLPHALESTLALLVPLVHDKKQIFLSTLQLRQSYATAILRLVNGLVDPLQVGTYARSITSIAQQLGIPNWLVELRHASTHEDLPSLDLLREATRHALTWLLQNYFLPILNPVAETEQIFHPLRPLQPLLKLYKATMKTITRDLSLVPRYRPKLIAILRDLERWIADAKLAANTSAGETSGTDVDLKETWALERFCESLAEKGILVPLSKKKRRYSDKELLPSKTSIAFWEPLLDHIQAIHPGFLYIFLSSRAPEIKSDPTYDGYIACWISWALESAGNNYSAYLEIKKYLLSYLVKSFSHGTIPSSNQSIASVLLRKICTNETEFETMTLLLSKANTETSEFAWDPHHLDVMIQRNDTLQSYQSTTIEAAQTSTKKISDETSIPGWSMLEEKGQWQCCPIGVYNRSVI</sequence>
<dbReference type="Proteomes" id="UP000724874">
    <property type="component" value="Unassembled WGS sequence"/>
</dbReference>
<dbReference type="GO" id="GO:0000460">
    <property type="term" value="P:maturation of 5.8S rRNA"/>
    <property type="evidence" value="ECO:0007669"/>
    <property type="project" value="TreeGrafter"/>
</dbReference>
<evidence type="ECO:0000313" key="2">
    <source>
        <dbReference type="Proteomes" id="UP000724874"/>
    </source>
</evidence>
<dbReference type="PANTHER" id="PTHR15002:SF0">
    <property type="entry name" value="RIBOSOMAL BIOGENESIS PROTEIN LAS1L"/>
    <property type="match status" value="1"/>
</dbReference>
<comment type="caution">
    <text evidence="1">The sequence shown here is derived from an EMBL/GenBank/DDBJ whole genome shotgun (WGS) entry which is preliminary data.</text>
</comment>
<dbReference type="PANTHER" id="PTHR15002">
    <property type="entry name" value="RIBOSOMAL BIOGENESIS PROTEIN LAS1L"/>
    <property type="match status" value="1"/>
</dbReference>
<dbReference type="OrthoDB" id="10263222at2759"/>
<evidence type="ECO:0000313" key="1">
    <source>
        <dbReference type="EMBL" id="KAF8912949.1"/>
    </source>
</evidence>
<dbReference type="GO" id="GO:0004519">
    <property type="term" value="F:endonuclease activity"/>
    <property type="evidence" value="ECO:0007669"/>
    <property type="project" value="InterPro"/>
</dbReference>
<proteinExistence type="predicted"/>
<keyword evidence="2" id="KW-1185">Reference proteome</keyword>
<name>A0A9P5P0X2_GYMJU</name>
<dbReference type="InterPro" id="IPR007174">
    <property type="entry name" value="Las1"/>
</dbReference>
<protein>
    <submittedName>
        <fullName evidence="1">Las1-like-domain-containing protein</fullName>
    </submittedName>
</protein>
<dbReference type="GO" id="GO:0030687">
    <property type="term" value="C:preribosome, large subunit precursor"/>
    <property type="evidence" value="ECO:0007669"/>
    <property type="project" value="TreeGrafter"/>
</dbReference>
<dbReference type="GO" id="GO:0000470">
    <property type="term" value="P:maturation of LSU-rRNA"/>
    <property type="evidence" value="ECO:0007669"/>
    <property type="project" value="TreeGrafter"/>
</dbReference>
<dbReference type="EMBL" id="JADNYJ010000002">
    <property type="protein sequence ID" value="KAF8912949.1"/>
    <property type="molecule type" value="Genomic_DNA"/>
</dbReference>
<dbReference type="AlphaFoldDB" id="A0A9P5P0X2"/>
<dbReference type="Pfam" id="PF04031">
    <property type="entry name" value="Las1"/>
    <property type="match status" value="1"/>
</dbReference>
<gene>
    <name evidence="1" type="ORF">CPB84DRAFT_1759983</name>
</gene>
<reference evidence="1" key="1">
    <citation type="submission" date="2020-11" db="EMBL/GenBank/DDBJ databases">
        <authorList>
            <consortium name="DOE Joint Genome Institute"/>
            <person name="Ahrendt S."/>
            <person name="Riley R."/>
            <person name="Andreopoulos W."/>
            <person name="LaButti K."/>
            <person name="Pangilinan J."/>
            <person name="Ruiz-duenas F.J."/>
            <person name="Barrasa J.M."/>
            <person name="Sanchez-Garcia M."/>
            <person name="Camarero S."/>
            <person name="Miyauchi S."/>
            <person name="Serrano A."/>
            <person name="Linde D."/>
            <person name="Babiker R."/>
            <person name="Drula E."/>
            <person name="Ayuso-Fernandez I."/>
            <person name="Pacheco R."/>
            <person name="Padilla G."/>
            <person name="Ferreira P."/>
            <person name="Barriuso J."/>
            <person name="Kellner H."/>
            <person name="Castanera R."/>
            <person name="Alfaro M."/>
            <person name="Ramirez L."/>
            <person name="Pisabarro A.G."/>
            <person name="Kuo A."/>
            <person name="Tritt A."/>
            <person name="Lipzen A."/>
            <person name="He G."/>
            <person name="Yan M."/>
            <person name="Ng V."/>
            <person name="Cullen D."/>
            <person name="Martin F."/>
            <person name="Rosso M.-N."/>
            <person name="Henrissat B."/>
            <person name="Hibbett D."/>
            <person name="Martinez A.T."/>
            <person name="Grigoriev I.V."/>
        </authorList>
    </citation>
    <scope>NUCLEOTIDE SEQUENCE</scope>
    <source>
        <strain evidence="1">AH 44721</strain>
    </source>
</reference>
<dbReference type="GO" id="GO:0090730">
    <property type="term" value="C:Las1 complex"/>
    <property type="evidence" value="ECO:0007669"/>
    <property type="project" value="InterPro"/>
</dbReference>
<accession>A0A9P5P0X2</accession>